<name>A0A835WFZ5_9CHLO</name>
<dbReference type="AlphaFoldDB" id="A0A835WFZ5"/>
<keyword evidence="1" id="KW-0472">Membrane</keyword>
<evidence type="ECO:0000313" key="3">
    <source>
        <dbReference type="Proteomes" id="UP000613740"/>
    </source>
</evidence>
<evidence type="ECO:0000256" key="1">
    <source>
        <dbReference type="SAM" id="Phobius"/>
    </source>
</evidence>
<gene>
    <name evidence="2" type="ORF">HYH02_008021</name>
</gene>
<keyword evidence="1" id="KW-1133">Transmembrane helix</keyword>
<reference evidence="2" key="1">
    <citation type="journal article" date="2020" name="bioRxiv">
        <title>Comparative genomics of Chlamydomonas.</title>
        <authorList>
            <person name="Craig R.J."/>
            <person name="Hasan A.R."/>
            <person name="Ness R.W."/>
            <person name="Keightley P.D."/>
        </authorList>
    </citation>
    <scope>NUCLEOTIDE SEQUENCE</scope>
    <source>
        <strain evidence="2">CCAP 11/173</strain>
    </source>
</reference>
<dbReference type="Pfam" id="PF17784">
    <property type="entry name" value="Sulfotransfer_4"/>
    <property type="match status" value="1"/>
</dbReference>
<dbReference type="Proteomes" id="UP000613740">
    <property type="component" value="Unassembled WGS sequence"/>
</dbReference>
<dbReference type="InterPro" id="IPR027417">
    <property type="entry name" value="P-loop_NTPase"/>
</dbReference>
<evidence type="ECO:0000313" key="2">
    <source>
        <dbReference type="EMBL" id="KAG2446864.1"/>
    </source>
</evidence>
<evidence type="ECO:0008006" key="4">
    <source>
        <dbReference type="Google" id="ProtNLM"/>
    </source>
</evidence>
<protein>
    <recommendedName>
        <fullName evidence="4">Sulfotransferase</fullName>
    </recommendedName>
</protein>
<dbReference type="PANTHER" id="PTHR36978">
    <property type="entry name" value="P-LOOP CONTAINING NUCLEOTIDE TRIPHOSPHATE HYDROLASE"/>
    <property type="match status" value="1"/>
</dbReference>
<feature type="transmembrane region" description="Helical" evidence="1">
    <location>
        <begin position="251"/>
        <end position="273"/>
    </location>
</feature>
<dbReference type="SUPFAM" id="SSF52540">
    <property type="entry name" value="P-loop containing nucleoside triphosphate hydrolases"/>
    <property type="match status" value="1"/>
</dbReference>
<keyword evidence="3" id="KW-1185">Reference proteome</keyword>
<sequence>MSRKEENEAPAWLVDDVQVVGAGWARTGTASLKIALDQLGYKTHHMSEVFAHPQRQAAAWAQAAADQAAGRPIDWTAVLGGYTACIDWPSAAVWKELLTVNPKAKVILTVRSSFDMWYDSCLKTIWAVMEPGLAIRPPALLQPVFGGLGKVFEMQVELVWEPIFGGVQRFKDKEHVRKVYDAHIAEVKRLVPKGQLLIWNPMDGWGPLCAFLGKQPPADGTPFPWVNEASEFRKKIKGLETLKRELEVATWVQWGLAVAGAGVAVATLVRAAAGTGRK</sequence>
<dbReference type="OrthoDB" id="408152at2759"/>
<keyword evidence="1" id="KW-0812">Transmembrane</keyword>
<dbReference type="InterPro" id="IPR040632">
    <property type="entry name" value="Sulfotransfer_4"/>
</dbReference>
<organism evidence="2 3">
    <name type="scientific">Chlamydomonas schloesseri</name>
    <dbReference type="NCBI Taxonomy" id="2026947"/>
    <lineage>
        <taxon>Eukaryota</taxon>
        <taxon>Viridiplantae</taxon>
        <taxon>Chlorophyta</taxon>
        <taxon>core chlorophytes</taxon>
        <taxon>Chlorophyceae</taxon>
        <taxon>CS clade</taxon>
        <taxon>Chlamydomonadales</taxon>
        <taxon>Chlamydomonadaceae</taxon>
        <taxon>Chlamydomonas</taxon>
    </lineage>
</organism>
<comment type="caution">
    <text evidence="2">The sequence shown here is derived from an EMBL/GenBank/DDBJ whole genome shotgun (WGS) entry which is preliminary data.</text>
</comment>
<accession>A0A835WFZ5</accession>
<dbReference type="Gene3D" id="3.40.50.300">
    <property type="entry name" value="P-loop containing nucleotide triphosphate hydrolases"/>
    <property type="match status" value="1"/>
</dbReference>
<dbReference type="PANTHER" id="PTHR36978:SF4">
    <property type="entry name" value="P-LOOP CONTAINING NUCLEOSIDE TRIPHOSPHATE HYDROLASE PROTEIN"/>
    <property type="match status" value="1"/>
</dbReference>
<proteinExistence type="predicted"/>
<dbReference type="EMBL" id="JAEHOD010000024">
    <property type="protein sequence ID" value="KAG2446864.1"/>
    <property type="molecule type" value="Genomic_DNA"/>
</dbReference>